<dbReference type="AlphaFoldDB" id="A0A1M5K9Z7"/>
<organism evidence="3 4">
    <name type="scientific">Bradyrhizobium erythrophlei</name>
    <dbReference type="NCBI Taxonomy" id="1437360"/>
    <lineage>
        <taxon>Bacteria</taxon>
        <taxon>Pseudomonadati</taxon>
        <taxon>Pseudomonadota</taxon>
        <taxon>Alphaproteobacteria</taxon>
        <taxon>Hyphomicrobiales</taxon>
        <taxon>Nitrobacteraceae</taxon>
        <taxon>Bradyrhizobium</taxon>
    </lineage>
</organism>
<protein>
    <submittedName>
        <fullName evidence="3">Haloalkane dehalogenase</fullName>
    </submittedName>
</protein>
<dbReference type="InterPro" id="IPR000073">
    <property type="entry name" value="AB_hydrolase_1"/>
</dbReference>
<gene>
    <name evidence="3" type="ORF">SAMN05443248_1738</name>
</gene>
<proteinExistence type="predicted"/>
<evidence type="ECO:0000259" key="2">
    <source>
        <dbReference type="Pfam" id="PF00561"/>
    </source>
</evidence>
<dbReference type="InterPro" id="IPR029058">
    <property type="entry name" value="AB_hydrolase_fold"/>
</dbReference>
<dbReference type="EMBL" id="LT670817">
    <property type="protein sequence ID" value="SHG49558.1"/>
    <property type="molecule type" value="Genomic_DNA"/>
</dbReference>
<dbReference type="PANTHER" id="PTHR43329">
    <property type="entry name" value="EPOXIDE HYDROLASE"/>
    <property type="match status" value="1"/>
</dbReference>
<dbReference type="Proteomes" id="UP000189796">
    <property type="component" value="Chromosome I"/>
</dbReference>
<name>A0A1M5K9Z7_9BRAD</name>
<dbReference type="Gene3D" id="3.40.50.1820">
    <property type="entry name" value="alpha/beta hydrolase"/>
    <property type="match status" value="1"/>
</dbReference>
<evidence type="ECO:0000313" key="4">
    <source>
        <dbReference type="Proteomes" id="UP000189796"/>
    </source>
</evidence>
<dbReference type="InterPro" id="IPR000639">
    <property type="entry name" value="Epox_hydrolase-like"/>
</dbReference>
<dbReference type="PRINTS" id="PR00111">
    <property type="entry name" value="ABHYDROLASE"/>
</dbReference>
<dbReference type="Pfam" id="PF00561">
    <property type="entry name" value="Abhydrolase_1"/>
    <property type="match status" value="1"/>
</dbReference>
<evidence type="ECO:0000313" key="3">
    <source>
        <dbReference type="EMBL" id="SHG49558.1"/>
    </source>
</evidence>
<keyword evidence="1" id="KW-0378">Hydrolase</keyword>
<feature type="domain" description="AB hydrolase-1" evidence="2">
    <location>
        <begin position="44"/>
        <end position="291"/>
    </location>
</feature>
<dbReference type="OrthoDB" id="9799612at2"/>
<evidence type="ECO:0000256" key="1">
    <source>
        <dbReference type="ARBA" id="ARBA00022801"/>
    </source>
</evidence>
<dbReference type="SUPFAM" id="SSF53474">
    <property type="entry name" value="alpha/beta-Hydrolases"/>
    <property type="match status" value="1"/>
</dbReference>
<accession>A0A1M5K9Z7</accession>
<sequence length="312" mass="36074">MKVDPTRSPVQSGHFVHEEWPYQPRFNRVNGWRMHYIDEGAGDPVVLLHGNPAWGFLYRKFVKPLTAAGRRVIVPDMIGFGLSEKPVREQAHSLDGHIANLTGLLRQLDIRNATMVCHDWGGPTGLGFALSNPERVRALVIMSTWAWPLPPAEFHKRIFPWRMMHAPLVGPYLLGRHNALAGRGMYLSVVDRKKFRDEAQRVYEGILPDPATRLLTWTWPRWIPLDDTARGFQRFEWLERELKKSKFPTLLVWGREDEVFDHKTFASRFKELLPHAVGPELVTGRHFLQEDSGPEIAEKINNFLDRIDERQP</sequence>
<dbReference type="GO" id="GO:0016787">
    <property type="term" value="F:hydrolase activity"/>
    <property type="evidence" value="ECO:0007669"/>
    <property type="project" value="UniProtKB-KW"/>
</dbReference>
<dbReference type="PRINTS" id="PR00412">
    <property type="entry name" value="EPOXHYDRLASE"/>
</dbReference>
<reference evidence="3 4" key="1">
    <citation type="submission" date="2016-11" db="EMBL/GenBank/DDBJ databases">
        <authorList>
            <person name="Jaros S."/>
            <person name="Januszkiewicz K."/>
            <person name="Wedrychowicz H."/>
        </authorList>
    </citation>
    <scope>NUCLEOTIDE SEQUENCE [LARGE SCALE GENOMIC DNA]</scope>
    <source>
        <strain evidence="3 4">GAS138</strain>
    </source>
</reference>